<feature type="compositionally biased region" description="Low complexity" evidence="4">
    <location>
        <begin position="327"/>
        <end position="337"/>
    </location>
</feature>
<dbReference type="Gene3D" id="1.10.10.970">
    <property type="entry name" value="RNA 2'-phosphotransferase, Tpt1/KptA family, N-terminal domain"/>
    <property type="match status" value="1"/>
</dbReference>
<dbReference type="InterPro" id="IPR002745">
    <property type="entry name" value="Ptrans_KptA/Tpt1"/>
</dbReference>
<evidence type="ECO:0000256" key="4">
    <source>
        <dbReference type="SAM" id="MobiDB-lite"/>
    </source>
</evidence>
<comment type="caution">
    <text evidence="5">The sequence shown here is derived from an EMBL/GenBank/DDBJ whole genome shotgun (WGS) entry which is preliminary data.</text>
</comment>
<feature type="compositionally biased region" description="Basic and acidic residues" evidence="4">
    <location>
        <begin position="447"/>
        <end position="477"/>
    </location>
</feature>
<feature type="compositionally biased region" description="Basic and acidic residues" evidence="4">
    <location>
        <begin position="313"/>
        <end position="325"/>
    </location>
</feature>
<name>A0A813KXR8_POLGL</name>
<comment type="catalytic activity">
    <reaction evidence="3">
        <text>2'-phospho-[ligated tRNA] + NAD(+) = mature tRNA + ADP-alpha-D-ribose 1'',2''-cyclic phosphate + nicotinamide</text>
        <dbReference type="Rhea" id="RHEA:23324"/>
        <dbReference type="Rhea" id="RHEA-COMP:11106"/>
        <dbReference type="Rhea" id="RHEA-COMP:11107"/>
        <dbReference type="ChEBI" id="CHEBI:17154"/>
        <dbReference type="ChEBI" id="CHEBI:57540"/>
        <dbReference type="ChEBI" id="CHEBI:76596"/>
        <dbReference type="ChEBI" id="CHEBI:82883"/>
        <dbReference type="ChEBI" id="CHEBI:85027"/>
        <dbReference type="EC" id="2.7.1.160"/>
    </reaction>
</comment>
<dbReference type="EMBL" id="CAJNNW010032657">
    <property type="protein sequence ID" value="CAE8714607.1"/>
    <property type="molecule type" value="Genomic_DNA"/>
</dbReference>
<dbReference type="AlphaFoldDB" id="A0A813KXR8"/>
<evidence type="ECO:0000256" key="1">
    <source>
        <dbReference type="ARBA" id="ARBA00003343"/>
    </source>
</evidence>
<feature type="compositionally biased region" description="Low complexity" evidence="4">
    <location>
        <begin position="376"/>
        <end position="388"/>
    </location>
</feature>
<comment type="function">
    <text evidence="1">Catalyzes the last step of tRNA splicing, the transfer of the splice junction 2'-phosphate from ligated tRNA to NAD to produce ADP-ribose 1''-2'' cyclic phosphate.</text>
</comment>
<dbReference type="EC" id="2.7.1.160" evidence="2"/>
<feature type="compositionally biased region" description="Low complexity" evidence="4">
    <location>
        <begin position="395"/>
        <end position="415"/>
    </location>
</feature>
<feature type="compositionally biased region" description="Low complexity" evidence="4">
    <location>
        <begin position="151"/>
        <end position="163"/>
    </location>
</feature>
<gene>
    <name evidence="5" type="ORF">PGLA2088_LOCUS38093</name>
</gene>
<feature type="compositionally biased region" description="Basic and acidic residues" evidence="4">
    <location>
        <begin position="364"/>
        <end position="375"/>
    </location>
</feature>
<protein>
    <recommendedName>
        <fullName evidence="2">2'-phosphotransferase</fullName>
        <ecNumber evidence="2">2.7.1.160</ecNumber>
    </recommendedName>
</protein>
<feature type="compositionally biased region" description="Low complexity" evidence="4">
    <location>
        <begin position="221"/>
        <end position="235"/>
    </location>
</feature>
<dbReference type="Proteomes" id="UP000626109">
    <property type="component" value="Unassembled WGS sequence"/>
</dbReference>
<reference evidence="5" key="1">
    <citation type="submission" date="2021-02" db="EMBL/GenBank/DDBJ databases">
        <authorList>
            <person name="Dougan E. K."/>
            <person name="Rhodes N."/>
            <person name="Thang M."/>
            <person name="Chan C."/>
        </authorList>
    </citation>
    <scope>NUCLEOTIDE SEQUENCE</scope>
</reference>
<evidence type="ECO:0000313" key="6">
    <source>
        <dbReference type="Proteomes" id="UP000626109"/>
    </source>
</evidence>
<dbReference type="GO" id="GO:0000215">
    <property type="term" value="F:tRNA 2'-phosphotransferase activity"/>
    <property type="evidence" value="ECO:0007669"/>
    <property type="project" value="UniProtKB-EC"/>
</dbReference>
<sequence>MDQRDTNDVLVTLPMSAAFAARHVRSLKPGDDRQTDLSKRLSWLLRRGAKELGCASPDDSEGWFAIEDLVKLELFADVDVEELTEIAKASNTEKLRYDLREGRDGGHEICAVARASASVRAASAKKLTARVGEGDLSSGPRQLGVPRTRAHSSASSALRPPSSRRIEEGGSALPQRAFPAASWGWSPGGWWWNPQWPQRWEGGASCAWSARSASGRRRALSLRSARGRSSSQRWQPVSEPRHPEAKEQPGEQLSQPGEHQQEEEEQQPQQQQPQQRQLQQQPQQQQQPSLAPDQQQPELQQQKQQALPQLQVEPKDPATDQHRQPEASSQQNSQANQHDSDPAATQKLEHVSHPPEAAQQQQQQEREKEKEKEHQQQQFHRQLEQQPWEQRKQRQQQQEWWSRPQWPRWQQNSQHQQHEEQHVQWQQWHNQQRQQQRVCYPRPARSVSRERSRLDGRGISRPSRSQEDGDTGKRETTMYRQPLGGRTFTWGPAEWRGAGGHVQDFFSHEPAAKD</sequence>
<feature type="non-terminal residue" evidence="5">
    <location>
        <position position="1"/>
    </location>
</feature>
<feature type="compositionally biased region" description="Basic and acidic residues" evidence="4">
    <location>
        <begin position="239"/>
        <end position="249"/>
    </location>
</feature>
<feature type="compositionally biased region" description="Low complexity" evidence="4">
    <location>
        <begin position="267"/>
        <end position="311"/>
    </location>
</feature>
<dbReference type="SUPFAM" id="SSF56399">
    <property type="entry name" value="ADP-ribosylation"/>
    <property type="match status" value="1"/>
</dbReference>
<proteinExistence type="predicted"/>
<feature type="region of interest" description="Disordered" evidence="4">
    <location>
        <begin position="131"/>
        <end position="168"/>
    </location>
</feature>
<feature type="region of interest" description="Disordered" evidence="4">
    <location>
        <begin position="219"/>
        <end position="514"/>
    </location>
</feature>
<organism evidence="5 6">
    <name type="scientific">Polarella glacialis</name>
    <name type="common">Dinoflagellate</name>
    <dbReference type="NCBI Taxonomy" id="89957"/>
    <lineage>
        <taxon>Eukaryota</taxon>
        <taxon>Sar</taxon>
        <taxon>Alveolata</taxon>
        <taxon>Dinophyceae</taxon>
        <taxon>Suessiales</taxon>
        <taxon>Suessiaceae</taxon>
        <taxon>Polarella</taxon>
    </lineage>
</organism>
<dbReference type="Pfam" id="PF01885">
    <property type="entry name" value="PTS_2-RNA"/>
    <property type="match status" value="1"/>
</dbReference>
<evidence type="ECO:0000256" key="2">
    <source>
        <dbReference type="ARBA" id="ARBA00012007"/>
    </source>
</evidence>
<evidence type="ECO:0000256" key="3">
    <source>
        <dbReference type="ARBA" id="ARBA00047949"/>
    </source>
</evidence>
<accession>A0A813KXR8</accession>
<feature type="compositionally biased region" description="Low complexity" evidence="4">
    <location>
        <begin position="423"/>
        <end position="436"/>
    </location>
</feature>
<evidence type="ECO:0000313" key="5">
    <source>
        <dbReference type="EMBL" id="CAE8714607.1"/>
    </source>
</evidence>
<dbReference type="InterPro" id="IPR042080">
    <property type="entry name" value="RNA_2'-PTrans_N"/>
</dbReference>